<keyword evidence="7" id="KW-1185">Reference proteome</keyword>
<dbReference type="CDD" id="cd03225">
    <property type="entry name" value="ABC_cobalt_CbiO_domain1"/>
    <property type="match status" value="1"/>
</dbReference>
<dbReference type="PROSITE" id="PS00211">
    <property type="entry name" value="ABC_TRANSPORTER_1"/>
    <property type="match status" value="1"/>
</dbReference>
<dbReference type="InterPro" id="IPR003439">
    <property type="entry name" value="ABC_transporter-like_ATP-bd"/>
</dbReference>
<evidence type="ECO:0000313" key="6">
    <source>
        <dbReference type="EMBL" id="KXZ54876.1"/>
    </source>
</evidence>
<dbReference type="GO" id="GO:0016887">
    <property type="term" value="F:ATP hydrolysis activity"/>
    <property type="evidence" value="ECO:0007669"/>
    <property type="project" value="InterPro"/>
</dbReference>
<dbReference type="EMBL" id="LSYV01000005">
    <property type="protein sequence ID" value="KXZ54876.1"/>
    <property type="molecule type" value="Genomic_DNA"/>
</dbReference>
<dbReference type="PANTHER" id="PTHR43553">
    <property type="entry name" value="HEAVY METAL TRANSPORTER"/>
    <property type="match status" value="1"/>
</dbReference>
<protein>
    <recommendedName>
        <fullName evidence="5">ABC transporter domain-containing protein</fullName>
    </recommendedName>
</protein>
<gene>
    <name evidence="6" type="ORF">GPECTOR_4g948</name>
</gene>
<keyword evidence="2" id="KW-0547">Nucleotide-binding</keyword>
<dbReference type="STRING" id="33097.A0A150GY84"/>
<dbReference type="GO" id="GO:0016020">
    <property type="term" value="C:membrane"/>
    <property type="evidence" value="ECO:0007669"/>
    <property type="project" value="InterPro"/>
</dbReference>
<dbReference type="InterPro" id="IPR015856">
    <property type="entry name" value="ABC_transpr_CbiO/EcfA_su"/>
</dbReference>
<evidence type="ECO:0000256" key="3">
    <source>
        <dbReference type="ARBA" id="ARBA00022840"/>
    </source>
</evidence>
<dbReference type="SMART" id="SM00382">
    <property type="entry name" value="AAA"/>
    <property type="match status" value="1"/>
</dbReference>
<dbReference type="OrthoDB" id="10255969at2759"/>
<dbReference type="GO" id="GO:0042626">
    <property type="term" value="F:ATPase-coupled transmembrane transporter activity"/>
    <property type="evidence" value="ECO:0007669"/>
    <property type="project" value="TreeGrafter"/>
</dbReference>
<dbReference type="GO" id="GO:0005524">
    <property type="term" value="F:ATP binding"/>
    <property type="evidence" value="ECO:0007669"/>
    <property type="project" value="UniProtKB-KW"/>
</dbReference>
<keyword evidence="3" id="KW-0067">ATP-binding</keyword>
<proteinExistence type="predicted"/>
<feature type="region of interest" description="Disordered" evidence="4">
    <location>
        <begin position="36"/>
        <end position="61"/>
    </location>
</feature>
<evidence type="ECO:0000313" key="7">
    <source>
        <dbReference type="Proteomes" id="UP000075714"/>
    </source>
</evidence>
<evidence type="ECO:0000256" key="4">
    <source>
        <dbReference type="SAM" id="MobiDB-lite"/>
    </source>
</evidence>
<organism evidence="6 7">
    <name type="scientific">Gonium pectorale</name>
    <name type="common">Green alga</name>
    <dbReference type="NCBI Taxonomy" id="33097"/>
    <lineage>
        <taxon>Eukaryota</taxon>
        <taxon>Viridiplantae</taxon>
        <taxon>Chlorophyta</taxon>
        <taxon>core chlorophytes</taxon>
        <taxon>Chlorophyceae</taxon>
        <taxon>CS clade</taxon>
        <taxon>Chlamydomonadales</taxon>
        <taxon>Volvocaceae</taxon>
        <taxon>Gonium</taxon>
    </lineage>
</organism>
<keyword evidence="1" id="KW-0813">Transport</keyword>
<dbReference type="Proteomes" id="UP000075714">
    <property type="component" value="Unassembled WGS sequence"/>
</dbReference>
<comment type="caution">
    <text evidence="6">The sequence shown here is derived from an EMBL/GenBank/DDBJ whole genome shotgun (WGS) entry which is preliminary data.</text>
</comment>
<feature type="domain" description="ABC transporter" evidence="5">
    <location>
        <begin position="23"/>
        <end position="245"/>
    </location>
</feature>
<feature type="compositionally biased region" description="Gly residues" evidence="4">
    <location>
        <begin position="41"/>
        <end position="61"/>
    </location>
</feature>
<dbReference type="AlphaFoldDB" id="A0A150GY84"/>
<evidence type="ECO:0000256" key="1">
    <source>
        <dbReference type="ARBA" id="ARBA00022448"/>
    </source>
</evidence>
<dbReference type="PROSITE" id="PS50893">
    <property type="entry name" value="ABC_TRANSPORTER_2"/>
    <property type="match status" value="1"/>
</dbReference>
<dbReference type="InterPro" id="IPR017871">
    <property type="entry name" value="ABC_transporter-like_CS"/>
</dbReference>
<name>A0A150GY84_GONPE</name>
<dbReference type="Pfam" id="PF00005">
    <property type="entry name" value="ABC_tran"/>
    <property type="match status" value="1"/>
</dbReference>
<sequence>MALPPNNLGLVIGRSGSGKTTLLQVLSGLTEQTEGSIRILRGGGDSGSGGGLEDGSGRAGSNGNGNGAYAAAVTAPAAAPGLTVEERMQQVGLVFQFPERHFLGEDLMQELTFTWPRLPQYWGERQILSGKMQQALTAVGLEDIPLNVRPWALSGGQQRRLALAIQLVRQPGLLLLDEPLAGLDWCARQEVVAILKRLKEQCTLLVVSHDLGEIAPLVDVAWRMRIGGTCEPVVWPPADLAGLEQ</sequence>
<dbReference type="InterPro" id="IPR027417">
    <property type="entry name" value="P-loop_NTPase"/>
</dbReference>
<evidence type="ECO:0000259" key="5">
    <source>
        <dbReference type="PROSITE" id="PS50893"/>
    </source>
</evidence>
<dbReference type="Gene3D" id="3.40.50.300">
    <property type="entry name" value="P-loop containing nucleotide triphosphate hydrolases"/>
    <property type="match status" value="1"/>
</dbReference>
<accession>A0A150GY84</accession>
<dbReference type="InterPro" id="IPR050095">
    <property type="entry name" value="ECF_ABC_transporter_ATP-bd"/>
</dbReference>
<dbReference type="GO" id="GO:0009941">
    <property type="term" value="C:chloroplast envelope"/>
    <property type="evidence" value="ECO:0007669"/>
    <property type="project" value="TreeGrafter"/>
</dbReference>
<dbReference type="SUPFAM" id="SSF52540">
    <property type="entry name" value="P-loop containing nucleoside triphosphate hydrolases"/>
    <property type="match status" value="1"/>
</dbReference>
<dbReference type="InterPro" id="IPR003593">
    <property type="entry name" value="AAA+_ATPase"/>
</dbReference>
<reference evidence="7" key="1">
    <citation type="journal article" date="2016" name="Nat. Commun.">
        <title>The Gonium pectorale genome demonstrates co-option of cell cycle regulation during the evolution of multicellularity.</title>
        <authorList>
            <person name="Hanschen E.R."/>
            <person name="Marriage T.N."/>
            <person name="Ferris P.J."/>
            <person name="Hamaji T."/>
            <person name="Toyoda A."/>
            <person name="Fujiyama A."/>
            <person name="Neme R."/>
            <person name="Noguchi H."/>
            <person name="Minakuchi Y."/>
            <person name="Suzuki M."/>
            <person name="Kawai-Toyooka H."/>
            <person name="Smith D.R."/>
            <person name="Sparks H."/>
            <person name="Anderson J."/>
            <person name="Bakaric R."/>
            <person name="Luria V."/>
            <person name="Karger A."/>
            <person name="Kirschner M.W."/>
            <person name="Durand P.M."/>
            <person name="Michod R.E."/>
            <person name="Nozaki H."/>
            <person name="Olson B.J."/>
        </authorList>
    </citation>
    <scope>NUCLEOTIDE SEQUENCE [LARGE SCALE GENOMIC DNA]</scope>
    <source>
        <strain evidence="7">NIES-2863</strain>
    </source>
</reference>
<dbReference type="PANTHER" id="PTHR43553:SF1">
    <property type="entry name" value="ABC TRANSPORTER I FAMILY MEMBER 11, CHLOROPLASTIC"/>
    <property type="match status" value="1"/>
</dbReference>
<evidence type="ECO:0000256" key="2">
    <source>
        <dbReference type="ARBA" id="ARBA00022741"/>
    </source>
</evidence>